<organism evidence="1 2">
    <name type="scientific">Pseudomonas brassicae</name>
    <dbReference type="NCBI Taxonomy" id="2708063"/>
    <lineage>
        <taxon>Bacteria</taxon>
        <taxon>Pseudomonadati</taxon>
        <taxon>Pseudomonadota</taxon>
        <taxon>Gammaproteobacteria</taxon>
        <taxon>Pseudomonadales</taxon>
        <taxon>Pseudomonadaceae</taxon>
        <taxon>Pseudomonas</taxon>
    </lineage>
</organism>
<evidence type="ECO:0000313" key="2">
    <source>
        <dbReference type="Proteomes" id="UP000482634"/>
    </source>
</evidence>
<name>A0A6B3NIV3_9PSED</name>
<dbReference type="RefSeq" id="WP_163941786.1">
    <property type="nucleotide sequence ID" value="NZ_JAAHBU010000047.1"/>
</dbReference>
<accession>A0A6B3NIV3</accession>
<dbReference type="EMBL" id="JAAHBU010000047">
    <property type="protein sequence ID" value="NER63292.1"/>
    <property type="molecule type" value="Genomic_DNA"/>
</dbReference>
<gene>
    <name evidence="1" type="ORF">G3436_04560</name>
</gene>
<dbReference type="Proteomes" id="UP000482634">
    <property type="component" value="Unassembled WGS sequence"/>
</dbReference>
<evidence type="ECO:0000313" key="1">
    <source>
        <dbReference type="EMBL" id="NER63292.1"/>
    </source>
</evidence>
<sequence length="97" mass="10783">MSEIQSVSPDGRYRIDAEPWEAGPSQWVYPPQIIDTGSGQCVFAFEDPRWSMDRAVWVSDTQVELTLRKYPGHATGEGVRASIDCAAKPPLQVAFMP</sequence>
<comment type="caution">
    <text evidence="1">The sequence shown here is derived from an EMBL/GenBank/DDBJ whole genome shotgun (WGS) entry which is preliminary data.</text>
</comment>
<reference evidence="1 2" key="1">
    <citation type="submission" date="2020-02" db="EMBL/GenBank/DDBJ databases">
        <title>Broccoli isolated Pseudomonas sp.</title>
        <authorList>
            <person name="Fujikawa T."/>
            <person name="Sawada H."/>
        </authorList>
    </citation>
    <scope>NUCLEOTIDE SEQUENCE [LARGE SCALE GENOMIC DNA]</scope>
    <source>
        <strain evidence="1 2">MAFF212427</strain>
    </source>
</reference>
<protein>
    <submittedName>
        <fullName evidence="1">Uncharacterized protein</fullName>
    </submittedName>
</protein>
<dbReference type="AlphaFoldDB" id="A0A6B3NIV3"/>
<proteinExistence type="predicted"/>
<keyword evidence="2" id="KW-1185">Reference proteome</keyword>